<proteinExistence type="inferred from homology"/>
<dbReference type="AlphaFoldDB" id="A0A3M3UCT3"/>
<feature type="domain" description="AAA" evidence="11">
    <location>
        <begin position="583"/>
        <end position="702"/>
    </location>
</feature>
<evidence type="ECO:0000313" key="14">
    <source>
        <dbReference type="Proteomes" id="UP000276886"/>
    </source>
</evidence>
<evidence type="ECO:0000256" key="7">
    <source>
        <dbReference type="ARBA" id="ARBA00053015"/>
    </source>
</evidence>
<evidence type="ECO:0000256" key="2">
    <source>
        <dbReference type="ARBA" id="ARBA00022679"/>
    </source>
</evidence>
<keyword evidence="8" id="KW-0175">Coiled coil</keyword>
<dbReference type="Gene3D" id="3.40.50.300">
    <property type="entry name" value="P-loop containing nucleotide triphosphate hydrolases"/>
    <property type="match status" value="1"/>
</dbReference>
<keyword evidence="2" id="KW-0808">Transferase</keyword>
<evidence type="ECO:0000259" key="11">
    <source>
        <dbReference type="Pfam" id="PF13614"/>
    </source>
</evidence>
<dbReference type="FunFam" id="3.40.50.300:FF:000527">
    <property type="entry name" value="Tyrosine-protein kinase etk"/>
    <property type="match status" value="1"/>
</dbReference>
<feature type="transmembrane region" description="Helical" evidence="10">
    <location>
        <begin position="483"/>
        <end position="502"/>
    </location>
</feature>
<dbReference type="InterPro" id="IPR027417">
    <property type="entry name" value="P-loop_NTPase"/>
</dbReference>
<feature type="coiled-coil region" evidence="8">
    <location>
        <begin position="311"/>
        <end position="345"/>
    </location>
</feature>
<keyword evidence="3" id="KW-0547">Nucleotide-binding</keyword>
<protein>
    <submittedName>
        <fullName evidence="13">Tyrosine-protein kinase</fullName>
    </submittedName>
</protein>
<feature type="compositionally biased region" description="Basic and acidic residues" evidence="9">
    <location>
        <begin position="101"/>
        <end position="112"/>
    </location>
</feature>
<evidence type="ECO:0000256" key="3">
    <source>
        <dbReference type="ARBA" id="ARBA00022741"/>
    </source>
</evidence>
<gene>
    <name evidence="13" type="ORF">ALQ44_02159</name>
</gene>
<keyword evidence="10" id="KW-0472">Membrane</keyword>
<sequence>MAGPARHHRPLPAARVSLRTDLRAALALHRRLAPSFSVRSNRINDRHEPSFPEFPSGLPDRSGNSPADAVRSQDPDPVDRRRVFPDRPGLCHSGHTGVPGYRHDSDRASENRHRGHAGSQCQATLGVAELIKSRALLGKVVDDLQLNRLQTPDLFPVIGPYLYRTFKPARDGELAQPLFGLTQYAWGGEKIEVFQLEVPEHLLGEKLTLTAGKPGQFSLYDSEHNLLLGGALNRVVEGHGIKIQVATLQARPGTDFTVSRQRTLSTALIYQNRLKIAEAGRDSGIIYLSIEDQDAQRANRILDEVSHLYVRQNVERSSAEAAQRLQFLRSQLPAVRKQLEESETALNTFQTSARSVDLSIETKGVLDQVVSLDSMLSELKLKRVELERLYTREHPTYRSLMSQMNQLEQQRQGLLKKIDALPMTQQELLRLTRDMQVISQTYTLMLNKSQEQDILRAGNIGNVRVIDNADTNVERPVKPMKTLIVLIATLLGALVAMTMVFVRQAFYRGVESAEIIENLGMPVYASLPYSRQQEHLDKRDHAGQESKLLSIAAPAELAIESLRSLRTSLHFAMLEARNNVLMISSPTPGAGKSFVSSNLATIIAQTGKRVLLIDADMRKGYLHRLFGLQPKHGLSDTLAARLRCTEVINTTRVRHLDFISCGFAAPNPSELLMHDNFHKMLAELSPLYDLILIDTPPILAVTDATLVGLQAGTCLLVARFGMTTVQEIEASKRRLGQNGILIKGAIFNAVVRKATTSDYDCAAYGYNYHPAPR</sequence>
<accession>A0A3M3UCT3</accession>
<dbReference type="InterPro" id="IPR025669">
    <property type="entry name" value="AAA_dom"/>
</dbReference>
<reference evidence="13 14" key="1">
    <citation type="submission" date="2018-08" db="EMBL/GenBank/DDBJ databases">
        <title>Recombination of ecologically and evolutionarily significant loci maintains genetic cohesion in the Pseudomonas syringae species complex.</title>
        <authorList>
            <person name="Dillon M."/>
            <person name="Thakur S."/>
            <person name="Almeida R.N.D."/>
            <person name="Weir B.S."/>
            <person name="Guttman D.S."/>
        </authorList>
    </citation>
    <scope>NUCLEOTIDE SEQUENCE [LARGE SCALE GENOMIC DNA]</scope>
    <source>
        <strain evidence="13 14">ICMP 2788</strain>
    </source>
</reference>
<dbReference type="GO" id="GO:0042802">
    <property type="term" value="F:identical protein binding"/>
    <property type="evidence" value="ECO:0007669"/>
    <property type="project" value="UniProtKB-ARBA"/>
</dbReference>
<organism evidence="13 14">
    <name type="scientific">Pseudomonas syringae pv. pisi</name>
    <dbReference type="NCBI Taxonomy" id="59510"/>
    <lineage>
        <taxon>Bacteria</taxon>
        <taxon>Pseudomonadati</taxon>
        <taxon>Pseudomonadota</taxon>
        <taxon>Gammaproteobacteria</taxon>
        <taxon>Pseudomonadales</taxon>
        <taxon>Pseudomonadaceae</taxon>
        <taxon>Pseudomonas</taxon>
        <taxon>Pseudomonas syringae</taxon>
    </lineage>
</organism>
<feature type="compositionally biased region" description="Basic and acidic residues" evidence="9">
    <location>
        <begin position="71"/>
        <end position="85"/>
    </location>
</feature>
<dbReference type="GO" id="GO:0004713">
    <property type="term" value="F:protein tyrosine kinase activity"/>
    <property type="evidence" value="ECO:0007669"/>
    <property type="project" value="UniProtKB-KW"/>
</dbReference>
<dbReference type="GO" id="GO:0005886">
    <property type="term" value="C:plasma membrane"/>
    <property type="evidence" value="ECO:0007669"/>
    <property type="project" value="UniProtKB-ARBA"/>
</dbReference>
<dbReference type="PANTHER" id="PTHR32309">
    <property type="entry name" value="TYROSINE-PROTEIN KINASE"/>
    <property type="match status" value="1"/>
</dbReference>
<evidence type="ECO:0000313" key="13">
    <source>
        <dbReference type="EMBL" id="RMO30986.1"/>
    </source>
</evidence>
<keyword evidence="4 13" id="KW-0418">Kinase</keyword>
<keyword evidence="10" id="KW-1133">Transmembrane helix</keyword>
<evidence type="ECO:0000256" key="5">
    <source>
        <dbReference type="ARBA" id="ARBA00022840"/>
    </source>
</evidence>
<dbReference type="Pfam" id="PF13614">
    <property type="entry name" value="AAA_31"/>
    <property type="match status" value="1"/>
</dbReference>
<evidence type="ECO:0000259" key="12">
    <source>
        <dbReference type="Pfam" id="PF13807"/>
    </source>
</evidence>
<keyword evidence="10" id="KW-0812">Transmembrane</keyword>
<dbReference type="PANTHER" id="PTHR32309:SF32">
    <property type="entry name" value="TYROSINE-PROTEIN KINASE ETK-RELATED"/>
    <property type="match status" value="1"/>
</dbReference>
<comment type="catalytic activity">
    <reaction evidence="7">
        <text>L-tyrosyl-[protein] + ATP = O-phospho-L-tyrosyl-[protein] + ADP + H(+)</text>
        <dbReference type="Rhea" id="RHEA:10596"/>
        <dbReference type="Rhea" id="RHEA-COMP:10136"/>
        <dbReference type="Rhea" id="RHEA-COMP:20101"/>
        <dbReference type="ChEBI" id="CHEBI:15378"/>
        <dbReference type="ChEBI" id="CHEBI:30616"/>
        <dbReference type="ChEBI" id="CHEBI:46858"/>
        <dbReference type="ChEBI" id="CHEBI:61978"/>
        <dbReference type="ChEBI" id="CHEBI:456216"/>
    </reaction>
</comment>
<dbReference type="CDD" id="cd05387">
    <property type="entry name" value="BY-kinase"/>
    <property type="match status" value="1"/>
</dbReference>
<dbReference type="NCBIfam" id="TIGR01007">
    <property type="entry name" value="eps_fam"/>
    <property type="match status" value="1"/>
</dbReference>
<evidence type="ECO:0000256" key="9">
    <source>
        <dbReference type="SAM" id="MobiDB-lite"/>
    </source>
</evidence>
<dbReference type="InterPro" id="IPR005702">
    <property type="entry name" value="Wzc-like_C"/>
</dbReference>
<dbReference type="GO" id="GO:0005524">
    <property type="term" value="F:ATP binding"/>
    <property type="evidence" value="ECO:0007669"/>
    <property type="project" value="UniProtKB-KW"/>
</dbReference>
<evidence type="ECO:0000256" key="10">
    <source>
        <dbReference type="SAM" id="Phobius"/>
    </source>
</evidence>
<evidence type="ECO:0000256" key="6">
    <source>
        <dbReference type="ARBA" id="ARBA00023137"/>
    </source>
</evidence>
<dbReference type="SUPFAM" id="SSF52540">
    <property type="entry name" value="P-loop containing nucleoside triphosphate hydrolases"/>
    <property type="match status" value="1"/>
</dbReference>
<feature type="region of interest" description="Disordered" evidence="9">
    <location>
        <begin position="40"/>
        <end position="119"/>
    </location>
</feature>
<evidence type="ECO:0000256" key="8">
    <source>
        <dbReference type="SAM" id="Coils"/>
    </source>
</evidence>
<name>A0A3M3UCT3_PSESJ</name>
<keyword evidence="5" id="KW-0067">ATP-binding</keyword>
<dbReference type="InterPro" id="IPR050445">
    <property type="entry name" value="Bact_polysacc_biosynth/exp"/>
</dbReference>
<evidence type="ECO:0000256" key="4">
    <source>
        <dbReference type="ARBA" id="ARBA00022777"/>
    </source>
</evidence>
<feature type="domain" description="Tyrosine-protein kinase G-rich" evidence="12">
    <location>
        <begin position="424"/>
        <end position="505"/>
    </location>
</feature>
<keyword evidence="6" id="KW-0829">Tyrosine-protein kinase</keyword>
<evidence type="ECO:0000256" key="1">
    <source>
        <dbReference type="ARBA" id="ARBA00008883"/>
    </source>
</evidence>
<comment type="caution">
    <text evidence="13">The sequence shown here is derived from an EMBL/GenBank/DDBJ whole genome shotgun (WGS) entry which is preliminary data.</text>
</comment>
<dbReference type="EMBL" id="RBPQ01000067">
    <property type="protein sequence ID" value="RMO30986.1"/>
    <property type="molecule type" value="Genomic_DNA"/>
</dbReference>
<dbReference type="Proteomes" id="UP000276886">
    <property type="component" value="Unassembled WGS sequence"/>
</dbReference>
<dbReference type="Pfam" id="PF13807">
    <property type="entry name" value="GNVR"/>
    <property type="match status" value="1"/>
</dbReference>
<dbReference type="InterPro" id="IPR032807">
    <property type="entry name" value="GNVR"/>
</dbReference>
<dbReference type="Pfam" id="PF23607">
    <property type="entry name" value="WZC_N"/>
    <property type="match status" value="1"/>
</dbReference>
<comment type="similarity">
    <text evidence="1">Belongs to the etk/wzc family.</text>
</comment>